<evidence type="ECO:0000256" key="4">
    <source>
        <dbReference type="ARBA" id="ARBA00023163"/>
    </source>
</evidence>
<dbReference type="SUPFAM" id="SSF57701">
    <property type="entry name" value="Zn2/Cys6 DNA-binding domain"/>
    <property type="match status" value="1"/>
</dbReference>
<evidence type="ECO:0000259" key="7">
    <source>
        <dbReference type="PROSITE" id="PS50048"/>
    </source>
</evidence>
<dbReference type="GO" id="GO:0008270">
    <property type="term" value="F:zinc ion binding"/>
    <property type="evidence" value="ECO:0007669"/>
    <property type="project" value="InterPro"/>
</dbReference>
<organism evidence="8 9">
    <name type="scientific">Penicillium nordicum</name>
    <dbReference type="NCBI Taxonomy" id="229535"/>
    <lineage>
        <taxon>Eukaryota</taxon>
        <taxon>Fungi</taxon>
        <taxon>Dikarya</taxon>
        <taxon>Ascomycota</taxon>
        <taxon>Pezizomycotina</taxon>
        <taxon>Eurotiomycetes</taxon>
        <taxon>Eurotiomycetidae</taxon>
        <taxon>Eurotiales</taxon>
        <taxon>Aspergillaceae</taxon>
        <taxon>Penicillium</taxon>
    </lineage>
</organism>
<dbReference type="OrthoDB" id="2593732at2759"/>
<dbReference type="Gene3D" id="4.10.240.10">
    <property type="entry name" value="Zn(2)-C6 fungal-type DNA-binding domain"/>
    <property type="match status" value="1"/>
</dbReference>
<keyword evidence="5" id="KW-0539">Nucleus</keyword>
<dbReference type="PROSITE" id="PS00463">
    <property type="entry name" value="ZN2_CY6_FUNGAL_1"/>
    <property type="match status" value="1"/>
</dbReference>
<evidence type="ECO:0000256" key="5">
    <source>
        <dbReference type="ARBA" id="ARBA00023242"/>
    </source>
</evidence>
<dbReference type="STRING" id="229535.A0A0M8NV27"/>
<reference evidence="8 9" key="1">
    <citation type="submission" date="2015-08" db="EMBL/GenBank/DDBJ databases">
        <title>Genome sequencing of Penicillium nordicum.</title>
        <authorList>
            <person name="Nguyen H.D."/>
            <person name="Seifert K.A."/>
        </authorList>
    </citation>
    <scope>NUCLEOTIDE SEQUENCE [LARGE SCALE GENOMIC DNA]</scope>
    <source>
        <strain evidence="8 9">DAOMC 185683</strain>
    </source>
</reference>
<sequence>MKMSPHENMKQFPALAPGPTRMFAPQTSTAVSRPKKNSTACLACKHAKRKCSGPEAPCKACRNAGTPCYFDPTRDLRRKVAVKRTIQELTNHKDLLESLLSTLASDDQLQFDKAVDLIRKKAPLQDIAHAVGCPVTTFGNLQELLEASKSVGLDYVEHPIETLGNGVRRPSDTGDIASSPDEIPNMKPPQWPTASPYSPVTPDEIPNMKPPQWPTVTPYSPVTPDEIPNMKPPQWPTASPYAPVTPDENTNMEPPQWPTASPYAPVTPDENTNMEPPHWPTASPYAPITPDEIPNMKPLQWPTVSPYARVTLESLCDIPLFEVPAEPWTKVTDDNYLVSHLVSLYFTWDHPCSQFLDQRIFLEHMKLGDRRSEFCTPLLVNSILSMASAYSDSPDVLSTPENVFSRGQNFFHEAQRLWEVEDDGHDLTNIQALLMMCCVFTCQGRVQKSWMMLCQAVQLARDIGLFDIPAVSKKMLPEMERVRTITAWGVFSMSSQMSIELQKIAPSAYPTSNVKLCGNEDLDWTPYPRSNNITYDKKPACLPQVRDGLAEVNIILVDVQKLVSDKIRGASFKELWNKAQDPFDRLNSWLQRWPSVPEIQRNSVPQVLLLRIKCLHAIIYLFEMLKDPHQPESVRDARYYQVESAKETAQCLRIYRQSYGLKHIPSQVVDAVQTGLRVLVRELEESDESRQAFAELCRFGAALSYRFKQTADVIHEIRKNALHLSVQLPPEAIAIFDDPEQWRSLEP</sequence>
<dbReference type="SMART" id="SM00066">
    <property type="entry name" value="GAL4"/>
    <property type="match status" value="1"/>
</dbReference>
<feature type="region of interest" description="Disordered" evidence="6">
    <location>
        <begin position="1"/>
        <end position="20"/>
    </location>
</feature>
<proteinExistence type="predicted"/>
<dbReference type="InterPro" id="IPR036864">
    <property type="entry name" value="Zn2-C6_fun-type_DNA-bd_sf"/>
</dbReference>
<dbReference type="Pfam" id="PF04082">
    <property type="entry name" value="Fungal_trans"/>
    <property type="match status" value="1"/>
</dbReference>
<evidence type="ECO:0000256" key="6">
    <source>
        <dbReference type="SAM" id="MobiDB-lite"/>
    </source>
</evidence>
<dbReference type="Proteomes" id="UP000037696">
    <property type="component" value="Unassembled WGS sequence"/>
</dbReference>
<dbReference type="CDD" id="cd00067">
    <property type="entry name" value="GAL4"/>
    <property type="match status" value="1"/>
</dbReference>
<dbReference type="GO" id="GO:0006351">
    <property type="term" value="P:DNA-templated transcription"/>
    <property type="evidence" value="ECO:0007669"/>
    <property type="project" value="InterPro"/>
</dbReference>
<dbReference type="GO" id="GO:0000981">
    <property type="term" value="F:DNA-binding transcription factor activity, RNA polymerase II-specific"/>
    <property type="evidence" value="ECO:0007669"/>
    <property type="project" value="InterPro"/>
</dbReference>
<dbReference type="CDD" id="cd12148">
    <property type="entry name" value="fungal_TF_MHR"/>
    <property type="match status" value="1"/>
</dbReference>
<dbReference type="PROSITE" id="PS50048">
    <property type="entry name" value="ZN2_CY6_FUNGAL_2"/>
    <property type="match status" value="1"/>
</dbReference>
<keyword evidence="2" id="KW-0805">Transcription regulation</keyword>
<dbReference type="Pfam" id="PF00172">
    <property type="entry name" value="Zn_clus"/>
    <property type="match status" value="1"/>
</dbReference>
<dbReference type="PANTHER" id="PTHR47256:SF10">
    <property type="entry name" value="ZN(II)2CYS6 TRANSCRIPTION FACTOR (EUROFUNG)"/>
    <property type="match status" value="1"/>
</dbReference>
<evidence type="ECO:0000256" key="3">
    <source>
        <dbReference type="ARBA" id="ARBA00023125"/>
    </source>
</evidence>
<keyword evidence="1" id="KW-0479">Metal-binding</keyword>
<dbReference type="GO" id="GO:0003677">
    <property type="term" value="F:DNA binding"/>
    <property type="evidence" value="ECO:0007669"/>
    <property type="project" value="UniProtKB-KW"/>
</dbReference>
<evidence type="ECO:0000313" key="9">
    <source>
        <dbReference type="Proteomes" id="UP000037696"/>
    </source>
</evidence>
<dbReference type="AlphaFoldDB" id="A0A0M8NV27"/>
<name>A0A0M8NV27_9EURO</name>
<evidence type="ECO:0000313" key="8">
    <source>
        <dbReference type="EMBL" id="KOS40006.1"/>
    </source>
</evidence>
<protein>
    <recommendedName>
        <fullName evidence="7">Zn(2)-C6 fungal-type domain-containing protein</fullName>
    </recommendedName>
</protein>
<keyword evidence="4" id="KW-0804">Transcription</keyword>
<comment type="caution">
    <text evidence="8">The sequence shown here is derived from an EMBL/GenBank/DDBJ whole genome shotgun (WGS) entry which is preliminary data.</text>
</comment>
<keyword evidence="9" id="KW-1185">Reference proteome</keyword>
<dbReference type="InterPro" id="IPR007219">
    <property type="entry name" value="XnlR_reg_dom"/>
</dbReference>
<feature type="domain" description="Zn(2)-C6 fungal-type" evidence="7">
    <location>
        <begin position="40"/>
        <end position="70"/>
    </location>
</feature>
<dbReference type="EMBL" id="LHQQ01000180">
    <property type="protein sequence ID" value="KOS40006.1"/>
    <property type="molecule type" value="Genomic_DNA"/>
</dbReference>
<dbReference type="InterPro" id="IPR001138">
    <property type="entry name" value="Zn2Cys6_DnaBD"/>
</dbReference>
<accession>A0A0M8NV27</accession>
<dbReference type="PANTHER" id="PTHR47256">
    <property type="entry name" value="ZN(II)2CYS6 TRANSCRIPTION FACTOR (EUROFUNG)-RELATED"/>
    <property type="match status" value="1"/>
</dbReference>
<gene>
    <name evidence="8" type="ORF">ACN38_g9156</name>
</gene>
<keyword evidence="3" id="KW-0238">DNA-binding</keyword>
<dbReference type="InterPro" id="IPR053187">
    <property type="entry name" value="Notoamide_regulator"/>
</dbReference>
<evidence type="ECO:0000256" key="2">
    <source>
        <dbReference type="ARBA" id="ARBA00023015"/>
    </source>
</evidence>
<evidence type="ECO:0000256" key="1">
    <source>
        <dbReference type="ARBA" id="ARBA00022723"/>
    </source>
</evidence>